<dbReference type="RefSeq" id="WP_012691224.1">
    <property type="nucleotide sequence ID" value="NC_012522.1"/>
</dbReference>
<dbReference type="AlphaFoldDB" id="C1B9D4"/>
<dbReference type="PATRIC" id="fig|632772.20.peg.4238"/>
<dbReference type="InterPro" id="IPR008964">
    <property type="entry name" value="Invasin/intimin_cell_adhesion"/>
</dbReference>
<dbReference type="SMART" id="SM00635">
    <property type="entry name" value="BID_2"/>
    <property type="match status" value="1"/>
</dbReference>
<dbReference type="KEGG" id="rop:ROP_40400"/>
<dbReference type="Proteomes" id="UP000002212">
    <property type="component" value="Chromosome"/>
</dbReference>
<evidence type="ECO:0000313" key="3">
    <source>
        <dbReference type="Proteomes" id="UP000002212"/>
    </source>
</evidence>
<accession>C1B9D4</accession>
<dbReference type="HOGENOM" id="CLU_053841_0_0_11"/>
<dbReference type="STRING" id="632772.ROP_40400"/>
<evidence type="ECO:0000259" key="1">
    <source>
        <dbReference type="SMART" id="SM00635"/>
    </source>
</evidence>
<dbReference type="InterPro" id="IPR003343">
    <property type="entry name" value="Big_2"/>
</dbReference>
<dbReference type="EMBL" id="AP011115">
    <property type="protein sequence ID" value="BAH52287.1"/>
    <property type="molecule type" value="Genomic_DNA"/>
</dbReference>
<feature type="domain" description="BIG2" evidence="1">
    <location>
        <begin position="299"/>
        <end position="377"/>
    </location>
</feature>
<dbReference type="SUPFAM" id="SSF49373">
    <property type="entry name" value="Invasin/intimin cell-adhesion fragments"/>
    <property type="match status" value="1"/>
</dbReference>
<name>C1B9D4_RHOOB</name>
<sequence>MAVNEFVKAEQFAALTLGMLERELILPRLIWLNGFGDFAGAKDDTISIRVPGRLTARTRELRATGNARNIIMDTLTEQKIDVTLTTDIYSAVPTTDEELTLDIANFGVQILAPQVRAVAEGMEDAVANEFRSAPYTFTIVVDPAKTHDSFVDARKALNDENVPFGQRVLVVGSGIEAAILKDPQFVHADQSGSDAALREAFVGRIAGFDVIVSNSLDDDEGYAFHKTAFTMVTRAPVVPDGAPYGASQSYNGLAMRWLRDYDFVSTTDRSLVDTYAGFGHVLEAQDSDRFVRGVRLQLKSATVDVTPATVTLAPGATQQITVKDDGGDTVPARNATFVSGTPAKATVSASGLITAVATGTSTITVTYQGHTDTVAVTVS</sequence>
<dbReference type="OrthoDB" id="3987726at2"/>
<proteinExistence type="predicted"/>
<gene>
    <name evidence="2" type="ordered locus">ROP_40400</name>
</gene>
<protein>
    <recommendedName>
        <fullName evidence="1">BIG2 domain-containing protein</fullName>
    </recommendedName>
</protein>
<evidence type="ECO:0000313" key="2">
    <source>
        <dbReference type="EMBL" id="BAH52287.1"/>
    </source>
</evidence>
<reference evidence="2 3" key="1">
    <citation type="submission" date="2009-03" db="EMBL/GenBank/DDBJ databases">
        <title>Comparison of the complete genome sequences of Rhodococcus erythropolis PR4 and Rhodococcus opacus B4.</title>
        <authorList>
            <person name="Takarada H."/>
            <person name="Sekine M."/>
            <person name="Hosoyama A."/>
            <person name="Yamada R."/>
            <person name="Fujisawa T."/>
            <person name="Omata S."/>
            <person name="Shimizu A."/>
            <person name="Tsukatani N."/>
            <person name="Tanikawa S."/>
            <person name="Fujita N."/>
            <person name="Harayama S."/>
        </authorList>
    </citation>
    <scope>NUCLEOTIDE SEQUENCE [LARGE SCALE GENOMIC DNA]</scope>
    <source>
        <strain evidence="2 3">B4</strain>
    </source>
</reference>
<dbReference type="Pfam" id="PF02368">
    <property type="entry name" value="Big_2"/>
    <property type="match status" value="1"/>
</dbReference>
<dbReference type="Gene3D" id="2.60.40.1080">
    <property type="match status" value="1"/>
</dbReference>
<organism evidence="2 3">
    <name type="scientific">Rhodococcus opacus (strain B4)</name>
    <dbReference type="NCBI Taxonomy" id="632772"/>
    <lineage>
        <taxon>Bacteria</taxon>
        <taxon>Bacillati</taxon>
        <taxon>Actinomycetota</taxon>
        <taxon>Actinomycetes</taxon>
        <taxon>Mycobacteriales</taxon>
        <taxon>Nocardiaceae</taxon>
        <taxon>Rhodococcus</taxon>
    </lineage>
</organism>